<dbReference type="OrthoDB" id="9771057at2"/>
<name>A0A366WUJ1_9RHOB</name>
<dbReference type="AlphaFoldDB" id="A0A366WUJ1"/>
<gene>
    <name evidence="1" type="ORF">DS909_12810</name>
</gene>
<comment type="caution">
    <text evidence="1">The sequence shown here is derived from an EMBL/GenBank/DDBJ whole genome shotgun (WGS) entry which is preliminary data.</text>
</comment>
<proteinExistence type="predicted"/>
<accession>A0A366WUJ1</accession>
<sequence>MTLQQITSDRFIPETGHRILVQVPEQDSDRILAAIIGQDLMTYGDYDQVSFSTKGIQRFRATGEGYNAATESTVEVPCVELSVFTCAEPEQLAQIITDIYAAHPYEEPVIQVVPALRTRHRRGMDEDNPNRFWNRKTADWVPQSHRRSNSG</sequence>
<evidence type="ECO:0000313" key="2">
    <source>
        <dbReference type="Proteomes" id="UP000252706"/>
    </source>
</evidence>
<evidence type="ECO:0000313" key="1">
    <source>
        <dbReference type="EMBL" id="RBW53918.1"/>
    </source>
</evidence>
<dbReference type="SUPFAM" id="SSF102705">
    <property type="entry name" value="NIF3 (NGG1p interacting factor 3)-like"/>
    <property type="match status" value="1"/>
</dbReference>
<dbReference type="Proteomes" id="UP000252706">
    <property type="component" value="Unassembled WGS sequence"/>
</dbReference>
<protein>
    <submittedName>
        <fullName evidence="1">Uncharacterized protein</fullName>
    </submittedName>
</protein>
<reference evidence="1 2" key="1">
    <citation type="submission" date="2018-07" db="EMBL/GenBank/DDBJ databases">
        <title>Modular assembly of carbohydrate-degrading microbial communities in the ocean.</title>
        <authorList>
            <person name="Enke T.N."/>
            <person name="Datta M.S."/>
            <person name="Schwartzman J.A."/>
            <person name="Cermak N."/>
            <person name="Schmitz D.A."/>
            <person name="Barrere J."/>
            <person name="Cordero O.X."/>
        </authorList>
    </citation>
    <scope>NUCLEOTIDE SEQUENCE [LARGE SCALE GENOMIC DNA]</scope>
    <source>
        <strain evidence="1 2">C3M10</strain>
    </source>
</reference>
<dbReference type="EMBL" id="QOCE01000033">
    <property type="protein sequence ID" value="RBW53918.1"/>
    <property type="molecule type" value="Genomic_DNA"/>
</dbReference>
<dbReference type="RefSeq" id="WP_113823858.1">
    <property type="nucleotide sequence ID" value="NZ_QOCE01000033.1"/>
</dbReference>
<dbReference type="Gene3D" id="3.30.70.120">
    <property type="match status" value="1"/>
</dbReference>
<dbReference type="InterPro" id="IPR015867">
    <property type="entry name" value="N-reg_PII/ATP_PRibTrfase_C"/>
</dbReference>
<organism evidence="1 2">
    <name type="scientific">Phaeobacter gallaeciensis</name>
    <dbReference type="NCBI Taxonomy" id="60890"/>
    <lineage>
        <taxon>Bacteria</taxon>
        <taxon>Pseudomonadati</taxon>
        <taxon>Pseudomonadota</taxon>
        <taxon>Alphaproteobacteria</taxon>
        <taxon>Rhodobacterales</taxon>
        <taxon>Roseobacteraceae</taxon>
        <taxon>Phaeobacter</taxon>
    </lineage>
</organism>
<dbReference type="InterPro" id="IPR036069">
    <property type="entry name" value="DUF34/NIF3_sf"/>
</dbReference>